<evidence type="ECO:0000256" key="1">
    <source>
        <dbReference type="ARBA" id="ARBA00004141"/>
    </source>
</evidence>
<organism evidence="7 8">
    <name type="scientific">Ureibacillus suwonensis</name>
    <dbReference type="NCBI Taxonomy" id="313007"/>
    <lineage>
        <taxon>Bacteria</taxon>
        <taxon>Bacillati</taxon>
        <taxon>Bacillota</taxon>
        <taxon>Bacilli</taxon>
        <taxon>Bacillales</taxon>
        <taxon>Caryophanaceae</taxon>
        <taxon>Ureibacillus</taxon>
    </lineage>
</organism>
<evidence type="ECO:0000256" key="2">
    <source>
        <dbReference type="ARBA" id="ARBA00022692"/>
    </source>
</evidence>
<accession>A0ABW0REY2</accession>
<keyword evidence="8" id="KW-1185">Reference proteome</keyword>
<dbReference type="EMBL" id="JBHSNQ010000082">
    <property type="protein sequence ID" value="MFC5542135.1"/>
    <property type="molecule type" value="Genomic_DNA"/>
</dbReference>
<dbReference type="InterPro" id="IPR013525">
    <property type="entry name" value="ABC2_TM"/>
</dbReference>
<dbReference type="PANTHER" id="PTHR43077">
    <property type="entry name" value="TRANSPORT PERMEASE YVFS-RELATED"/>
    <property type="match status" value="1"/>
</dbReference>
<dbReference type="InterPro" id="IPR051328">
    <property type="entry name" value="T7SS_ABC-Transporter"/>
</dbReference>
<keyword evidence="3 5" id="KW-1133">Transmembrane helix</keyword>
<name>A0ABW0REY2_9BACL</name>
<feature type="transmembrane region" description="Helical" evidence="5">
    <location>
        <begin position="237"/>
        <end position="258"/>
    </location>
</feature>
<dbReference type="Gene3D" id="3.40.1710.10">
    <property type="entry name" value="abc type-2 transporter like domain"/>
    <property type="match status" value="1"/>
</dbReference>
<proteinExistence type="predicted"/>
<protein>
    <submittedName>
        <fullName evidence="7">ABC transporter permease</fullName>
    </submittedName>
</protein>
<comment type="subcellular location">
    <subcellularLocation>
        <location evidence="1">Membrane</location>
        <topology evidence="1">Multi-pass membrane protein</topology>
    </subcellularLocation>
</comment>
<evidence type="ECO:0000313" key="7">
    <source>
        <dbReference type="EMBL" id="MFC5542135.1"/>
    </source>
</evidence>
<evidence type="ECO:0000259" key="6">
    <source>
        <dbReference type="Pfam" id="PF12698"/>
    </source>
</evidence>
<evidence type="ECO:0000313" key="8">
    <source>
        <dbReference type="Proteomes" id="UP001595978"/>
    </source>
</evidence>
<evidence type="ECO:0000256" key="5">
    <source>
        <dbReference type="SAM" id="Phobius"/>
    </source>
</evidence>
<feature type="transmembrane region" description="Helical" evidence="5">
    <location>
        <begin position="264"/>
        <end position="286"/>
    </location>
</feature>
<comment type="caution">
    <text evidence="7">The sequence shown here is derived from an EMBL/GenBank/DDBJ whole genome shotgun (WGS) entry which is preliminary data.</text>
</comment>
<evidence type="ECO:0000256" key="3">
    <source>
        <dbReference type="ARBA" id="ARBA00022989"/>
    </source>
</evidence>
<keyword evidence="2 5" id="KW-0812">Transmembrane</keyword>
<dbReference type="Proteomes" id="UP001595978">
    <property type="component" value="Unassembled WGS sequence"/>
</dbReference>
<keyword evidence="4 5" id="KW-0472">Membrane</keyword>
<feature type="transmembrane region" description="Helical" evidence="5">
    <location>
        <begin position="195"/>
        <end position="216"/>
    </location>
</feature>
<dbReference type="RefSeq" id="WP_390309545.1">
    <property type="nucleotide sequence ID" value="NZ_JBHSNQ010000082.1"/>
</dbReference>
<gene>
    <name evidence="7" type="ORF">ACFPOH_10195</name>
</gene>
<feature type="transmembrane region" description="Helical" evidence="5">
    <location>
        <begin position="293"/>
        <end position="311"/>
    </location>
</feature>
<feature type="domain" description="ABC-2 type transporter transmembrane" evidence="6">
    <location>
        <begin position="16"/>
        <end position="369"/>
    </location>
</feature>
<reference evidence="8" key="1">
    <citation type="journal article" date="2019" name="Int. J. Syst. Evol. Microbiol.">
        <title>The Global Catalogue of Microorganisms (GCM) 10K type strain sequencing project: providing services to taxonomists for standard genome sequencing and annotation.</title>
        <authorList>
            <consortium name="The Broad Institute Genomics Platform"/>
            <consortium name="The Broad Institute Genome Sequencing Center for Infectious Disease"/>
            <person name="Wu L."/>
            <person name="Ma J."/>
        </authorList>
    </citation>
    <scope>NUCLEOTIDE SEQUENCE [LARGE SCALE GENOMIC DNA]</scope>
    <source>
        <strain evidence="8">CCUG 56331</strain>
    </source>
</reference>
<evidence type="ECO:0000256" key="4">
    <source>
        <dbReference type="ARBA" id="ARBA00023136"/>
    </source>
</evidence>
<feature type="transmembrane region" description="Helical" evidence="5">
    <location>
        <begin position="351"/>
        <end position="372"/>
    </location>
</feature>
<dbReference type="PANTHER" id="PTHR43077:SF5">
    <property type="entry name" value="PHAGE INFECTION PROTEIN"/>
    <property type="match status" value="1"/>
</dbReference>
<dbReference type="Pfam" id="PF12698">
    <property type="entry name" value="ABC2_membrane_3"/>
    <property type="match status" value="1"/>
</dbReference>
<sequence length="384" mass="42098">MKLFKEKLAWAAPIAVILIIALFSINLFAQGDPKGRNLPVALIVNDEGAHVEAVEKALEQMSKGSGEGEPMFAFTEEKEEEIKDLFKDKQYYAALVIPEGYNDQLDHVLINKSPATLKIYINQGYNVTGANMAKNALNTLISQLNQQYYSNFATQLAGQKIDLNSASVLVNPIVTEEKVFNEVTAATANGSAPTLMAVPAWVGALIGGFIVFLASSNVLKREMLTRKQTLRLMGEQILFGVLIALFSGFTVATLGYIAGINMPSYLLVASFVSFAAFCFFLIISAITAWIGKTAITLFMVVMLLGMGVLMTPKEMLPDFFVYFIRPWVPIRFASEGLREIFYFGSGFYTGASFNTIIGIGVAGLIIYILSIFKPVRVPKKVNAE</sequence>